<organism evidence="1 2">
    <name type="scientific">Racocetra persica</name>
    <dbReference type="NCBI Taxonomy" id="160502"/>
    <lineage>
        <taxon>Eukaryota</taxon>
        <taxon>Fungi</taxon>
        <taxon>Fungi incertae sedis</taxon>
        <taxon>Mucoromycota</taxon>
        <taxon>Glomeromycotina</taxon>
        <taxon>Glomeromycetes</taxon>
        <taxon>Diversisporales</taxon>
        <taxon>Gigasporaceae</taxon>
        <taxon>Racocetra</taxon>
    </lineage>
</organism>
<sequence length="314" mass="35660">MRLWFSPTESQCIAYALHTGYDFPISLQRRLFDLNISLTLIQHSDLPSVRGLNTFKSINKRLFEYLTPLIEPKPANMPISYLNSKIFHIISYPIDVSQYITDILRLRDKQLPPPIFIWEPTPECASREYMQSWIEAMKLVDIISPNHEEIAAVLGLISEDYKKNEHLLNNEMLRHMADKLLEHQIGSHGKGCVIIRASRKGCLVATKERKEIIPAYWEPLKDGNDNPSVMDVTGAGNSFCGGLMVGLLKSNFDIFKAALYGTISASFTIEQIGVPRFKINEQGVETWNSGDNPQSRLQNLKLKIENTLNINELG</sequence>
<reference evidence="1" key="1">
    <citation type="submission" date="2021-06" db="EMBL/GenBank/DDBJ databases">
        <authorList>
            <person name="Kallberg Y."/>
            <person name="Tangrot J."/>
            <person name="Rosling A."/>
        </authorList>
    </citation>
    <scope>NUCLEOTIDE SEQUENCE</scope>
    <source>
        <strain evidence="1">MA461A</strain>
    </source>
</reference>
<proteinExistence type="predicted"/>
<evidence type="ECO:0000313" key="1">
    <source>
        <dbReference type="EMBL" id="CAG8584990.1"/>
    </source>
</evidence>
<gene>
    <name evidence="1" type="ORF">RPERSI_LOCUS5305</name>
</gene>
<keyword evidence="2" id="KW-1185">Reference proteome</keyword>
<comment type="caution">
    <text evidence="1">The sequence shown here is derived from an EMBL/GenBank/DDBJ whole genome shotgun (WGS) entry which is preliminary data.</text>
</comment>
<dbReference type="EMBL" id="CAJVQC010007863">
    <property type="protein sequence ID" value="CAG8584990.1"/>
    <property type="molecule type" value="Genomic_DNA"/>
</dbReference>
<dbReference type="Proteomes" id="UP000789920">
    <property type="component" value="Unassembled WGS sequence"/>
</dbReference>
<accession>A0ACA9MEF7</accession>
<protein>
    <submittedName>
        <fullName evidence="1">17256_t:CDS:1</fullName>
    </submittedName>
</protein>
<name>A0ACA9MEF7_9GLOM</name>
<evidence type="ECO:0000313" key="2">
    <source>
        <dbReference type="Proteomes" id="UP000789920"/>
    </source>
</evidence>